<feature type="non-terminal residue" evidence="3">
    <location>
        <position position="1"/>
    </location>
</feature>
<name>A0A401PPP8_SCYTO</name>
<dbReference type="OMA" id="FIAKRGM"/>
<keyword evidence="4" id="KW-1185">Reference proteome</keyword>
<evidence type="ECO:0000313" key="3">
    <source>
        <dbReference type="EMBL" id="GCB75103.1"/>
    </source>
</evidence>
<comment type="caution">
    <text evidence="3">The sequence shown here is derived from an EMBL/GenBank/DDBJ whole genome shotgun (WGS) entry which is preliminary data.</text>
</comment>
<comment type="similarity">
    <text evidence="1">Belongs to the peptidase A1 family.</text>
</comment>
<dbReference type="Gene3D" id="2.40.70.10">
    <property type="entry name" value="Acid Proteases"/>
    <property type="match status" value="1"/>
</dbReference>
<dbReference type="PANTHER" id="PTHR47966">
    <property type="entry name" value="BETA-SITE APP-CLEAVING ENZYME, ISOFORM A-RELATED"/>
    <property type="match status" value="1"/>
</dbReference>
<reference evidence="3 4" key="1">
    <citation type="journal article" date="2018" name="Nat. Ecol. Evol.">
        <title>Shark genomes provide insights into elasmobranch evolution and the origin of vertebrates.</title>
        <authorList>
            <person name="Hara Y"/>
            <person name="Yamaguchi K"/>
            <person name="Onimaru K"/>
            <person name="Kadota M"/>
            <person name="Koyanagi M"/>
            <person name="Keeley SD"/>
            <person name="Tatsumi K"/>
            <person name="Tanaka K"/>
            <person name="Motone F"/>
            <person name="Kageyama Y"/>
            <person name="Nozu R"/>
            <person name="Adachi N"/>
            <person name="Nishimura O"/>
            <person name="Nakagawa R"/>
            <person name="Tanegashima C"/>
            <person name="Kiyatake I"/>
            <person name="Matsumoto R"/>
            <person name="Murakumo K"/>
            <person name="Nishida K"/>
            <person name="Terakita A"/>
            <person name="Kuratani S"/>
            <person name="Sato K"/>
            <person name="Hyodo S Kuraku.S."/>
        </authorList>
    </citation>
    <scope>NUCLEOTIDE SEQUENCE [LARGE SCALE GENOMIC DNA]</scope>
</reference>
<dbReference type="SUPFAM" id="SSF50630">
    <property type="entry name" value="Acid proteases"/>
    <property type="match status" value="1"/>
</dbReference>
<evidence type="ECO:0000256" key="1">
    <source>
        <dbReference type="ARBA" id="ARBA00007447"/>
    </source>
</evidence>
<evidence type="ECO:0000259" key="2">
    <source>
        <dbReference type="PROSITE" id="PS51767"/>
    </source>
</evidence>
<dbReference type="InterPro" id="IPR033121">
    <property type="entry name" value="PEPTIDASE_A1"/>
</dbReference>
<organism evidence="3 4">
    <name type="scientific">Scyliorhinus torazame</name>
    <name type="common">Cloudy catshark</name>
    <name type="synonym">Catulus torazame</name>
    <dbReference type="NCBI Taxonomy" id="75743"/>
    <lineage>
        <taxon>Eukaryota</taxon>
        <taxon>Metazoa</taxon>
        <taxon>Chordata</taxon>
        <taxon>Craniata</taxon>
        <taxon>Vertebrata</taxon>
        <taxon>Chondrichthyes</taxon>
        <taxon>Elasmobranchii</taxon>
        <taxon>Galeomorphii</taxon>
        <taxon>Galeoidea</taxon>
        <taxon>Carcharhiniformes</taxon>
        <taxon>Scyliorhinidae</taxon>
        <taxon>Scyliorhinus</taxon>
    </lineage>
</organism>
<dbReference type="STRING" id="75743.A0A401PPP8"/>
<evidence type="ECO:0000313" key="4">
    <source>
        <dbReference type="Proteomes" id="UP000288216"/>
    </source>
</evidence>
<accession>A0A401PPP8</accession>
<dbReference type="InterPro" id="IPR021109">
    <property type="entry name" value="Peptidase_aspartic_dom_sf"/>
</dbReference>
<dbReference type="GO" id="GO:0006508">
    <property type="term" value="P:proteolysis"/>
    <property type="evidence" value="ECO:0007669"/>
    <property type="project" value="InterPro"/>
</dbReference>
<dbReference type="PANTHER" id="PTHR47966:SF66">
    <property type="entry name" value="PEPSINOGEN C"/>
    <property type="match status" value="1"/>
</dbReference>
<dbReference type="EMBL" id="BFAA01016259">
    <property type="protein sequence ID" value="GCB75103.1"/>
    <property type="molecule type" value="Genomic_DNA"/>
</dbReference>
<feature type="domain" description="Peptidase A1" evidence="2">
    <location>
        <begin position="1"/>
        <end position="81"/>
    </location>
</feature>
<gene>
    <name evidence="3" type="ORF">scyTo_0020321</name>
</gene>
<dbReference type="Pfam" id="PF00026">
    <property type="entry name" value="Asp"/>
    <property type="match status" value="1"/>
</dbReference>
<dbReference type="OrthoDB" id="771136at2759"/>
<protein>
    <recommendedName>
        <fullName evidence="2">Peptidase A1 domain-containing protein</fullName>
    </recommendedName>
</protein>
<dbReference type="AlphaFoldDB" id="A0A401PPP8"/>
<dbReference type="Proteomes" id="UP000288216">
    <property type="component" value="Unassembled WGS sequence"/>
</dbReference>
<sequence length="84" mass="9411">NVVNCDTVGNLPSLTFIIEEVYLTIPGSAYIQRVSGECFVAISSTYVRPPTRDGLLWILGDVFLREFYSIYDRGNNRMGFARAA</sequence>
<dbReference type="PROSITE" id="PS51767">
    <property type="entry name" value="PEPTIDASE_A1"/>
    <property type="match status" value="1"/>
</dbReference>
<dbReference type="GO" id="GO:0004190">
    <property type="term" value="F:aspartic-type endopeptidase activity"/>
    <property type="evidence" value="ECO:0007669"/>
    <property type="project" value="InterPro"/>
</dbReference>
<proteinExistence type="inferred from homology"/>
<dbReference type="InterPro" id="IPR001461">
    <property type="entry name" value="Aspartic_peptidase_A1"/>
</dbReference>